<sequence length="597" mass="67516">MKNITNDIRYVGVNDHKIDLFEGQYVVPNGMAYNSYVIIDRKIAVMDTVDRKFTHEWLNNLEEALGDRKPDYLIVQHMEPDHSANIFNFMKNYPDATIVSSAKAFTMMGNFFGTQFEDRRIVIKEGDTLELGAHTLSFVAAPMVHWPEVMVTYDAKDKVLFSADGFGKFGALDVDEDWACEARRYYIGIVGKYGAQVQNLLKKAAGLDIEIICPLHGPVLTENLGYYLNLYNTWSSYGVESDGIMIAYTSVYGNTKKAVELLADKLRMKGCPKVVVADLAREDMAECVEDAFRYGRIVLATTTYNADIFPFMREFINHLTERNFRNRTIGLIENGSWAPLAAKTMKKMLEGCKNIEYTDTTVTITSALNEKSSEQLEKLANELCKDYLAQHDETADKNDMTALFNIGYGLYVVTSNDGKKDNGLIVNTVTQVTNSPNRIAVCINKQNYSHHVIKNTGIMNVNCLSTEAPFKVFETFGFQSGRNVDKFADCTPLRSDNGLVFLPKYINSFMSLKVEDYIDLDTHGMFICSVTEARVTSDKETMTYTYYQNYVKPKPQTEGKKGWVCKICGYIYEGEDLPEDFICPLCKHGVADFEPIE</sequence>
<dbReference type="Proteomes" id="UP000633365">
    <property type="component" value="Unassembled WGS sequence"/>
</dbReference>
<dbReference type="InterPro" id="IPR008254">
    <property type="entry name" value="Flavodoxin/NO_synth"/>
</dbReference>
<dbReference type="GO" id="GO:0016651">
    <property type="term" value="F:oxidoreductase activity, acting on NAD(P)H"/>
    <property type="evidence" value="ECO:0007669"/>
    <property type="project" value="UniProtKB-ARBA"/>
</dbReference>
<keyword evidence="11" id="KW-1185">Reference proteome</keyword>
<evidence type="ECO:0000259" key="8">
    <source>
        <dbReference type="PROSITE" id="PS50902"/>
    </source>
</evidence>
<dbReference type="CDD" id="cd00350">
    <property type="entry name" value="rubredoxin_like"/>
    <property type="match status" value="1"/>
</dbReference>
<evidence type="ECO:0000259" key="9">
    <source>
        <dbReference type="PROSITE" id="PS50903"/>
    </source>
</evidence>
<dbReference type="SUPFAM" id="SSF56281">
    <property type="entry name" value="Metallo-hydrolase/oxidoreductase"/>
    <property type="match status" value="1"/>
</dbReference>
<dbReference type="SMART" id="SM00903">
    <property type="entry name" value="Flavin_Reduct"/>
    <property type="match status" value="1"/>
</dbReference>
<dbReference type="GO" id="GO:0016646">
    <property type="term" value="F:oxidoreductase activity, acting on the CH-NH group of donors, NAD or NADP as acceptor"/>
    <property type="evidence" value="ECO:0007669"/>
    <property type="project" value="UniProtKB-ARBA"/>
</dbReference>
<dbReference type="Gene3D" id="3.60.15.10">
    <property type="entry name" value="Ribonuclease Z/Hydroxyacylglutathione hydrolase-like"/>
    <property type="match status" value="1"/>
</dbReference>
<dbReference type="Gene3D" id="3.40.50.360">
    <property type="match status" value="1"/>
</dbReference>
<comment type="similarity">
    <text evidence="4">In the N-terminal section; belongs to the zinc metallo-hydrolase group 3 family.</text>
</comment>
<dbReference type="PROSITE" id="PS50902">
    <property type="entry name" value="FLAVODOXIN_LIKE"/>
    <property type="match status" value="1"/>
</dbReference>
<feature type="domain" description="Rubredoxin-like" evidence="9">
    <location>
        <begin position="560"/>
        <end position="596"/>
    </location>
</feature>
<dbReference type="InterPro" id="IPR048574">
    <property type="entry name" value="RUBY_RBDX"/>
</dbReference>
<dbReference type="GO" id="GO:0010181">
    <property type="term" value="F:FMN binding"/>
    <property type="evidence" value="ECO:0007669"/>
    <property type="project" value="InterPro"/>
</dbReference>
<dbReference type="InterPro" id="IPR036866">
    <property type="entry name" value="RibonucZ/Hydroxyglut_hydro"/>
</dbReference>
<organism evidence="10 11">
    <name type="scientific">Ruminococcus difficilis</name>
    <dbReference type="NCBI Taxonomy" id="2763069"/>
    <lineage>
        <taxon>Bacteria</taxon>
        <taxon>Bacillati</taxon>
        <taxon>Bacillota</taxon>
        <taxon>Clostridia</taxon>
        <taxon>Eubacteriales</taxon>
        <taxon>Oscillospiraceae</taxon>
        <taxon>Ruminococcus</taxon>
    </lineage>
</organism>
<evidence type="ECO:0000256" key="6">
    <source>
        <dbReference type="ARBA" id="ARBA00022982"/>
    </source>
</evidence>
<dbReference type="Gene3D" id="2.20.28.10">
    <property type="match status" value="1"/>
</dbReference>
<dbReference type="InterPro" id="IPR045761">
    <property type="entry name" value="ODP_dom"/>
</dbReference>
<dbReference type="Pfam" id="PF01613">
    <property type="entry name" value="Flavin_Reduct"/>
    <property type="match status" value="1"/>
</dbReference>
<dbReference type="PANTHER" id="PTHR32145">
    <property type="entry name" value="DIFLAVIN FLAVOPROTEIN A 2-RELATED"/>
    <property type="match status" value="1"/>
</dbReference>
<evidence type="ECO:0000256" key="2">
    <source>
        <dbReference type="ARBA" id="ARBA00001965"/>
    </source>
</evidence>
<gene>
    <name evidence="10" type="ORF">JKK62_16205</name>
</gene>
<dbReference type="SUPFAM" id="SSF52218">
    <property type="entry name" value="Flavoproteins"/>
    <property type="match status" value="1"/>
</dbReference>
<comment type="function">
    <text evidence="7">Mediates electron transfer from NADH to oxygen, reducing it to water. This modular protein has 3 redox cofactors, in other organisms the same activity requires 2 or 3 proteins.</text>
</comment>
<dbReference type="EMBL" id="JAEQMG010000181">
    <property type="protein sequence ID" value="MBK6090167.1"/>
    <property type="molecule type" value="Genomic_DNA"/>
</dbReference>
<accession>A0A935C5K0</accession>
<dbReference type="Pfam" id="PF12724">
    <property type="entry name" value="Flavodoxin_5"/>
    <property type="match status" value="1"/>
</dbReference>
<comment type="caution">
    <text evidence="10">The sequence shown here is derived from an EMBL/GenBank/DDBJ whole genome shotgun (WGS) entry which is preliminary data.</text>
</comment>
<name>A0A935C5K0_9FIRM</name>
<dbReference type="InterPro" id="IPR029039">
    <property type="entry name" value="Flavoprotein-like_sf"/>
</dbReference>
<dbReference type="SUPFAM" id="SSF57802">
    <property type="entry name" value="Rubredoxin-like"/>
    <property type="match status" value="1"/>
</dbReference>
<dbReference type="AlphaFoldDB" id="A0A935C5K0"/>
<dbReference type="PROSITE" id="PS50903">
    <property type="entry name" value="RUBREDOXIN_LIKE"/>
    <property type="match status" value="1"/>
</dbReference>
<dbReference type="Pfam" id="PF19583">
    <property type="entry name" value="ODP"/>
    <property type="match status" value="1"/>
</dbReference>
<evidence type="ECO:0000313" key="10">
    <source>
        <dbReference type="EMBL" id="MBK6090167.1"/>
    </source>
</evidence>
<dbReference type="CDD" id="cd07709">
    <property type="entry name" value="flavodiiron_proteins_MBL-fold"/>
    <property type="match status" value="1"/>
</dbReference>
<comment type="similarity">
    <text evidence="3">In the C-terminal section; belongs to the flavodoxin reductase family.</text>
</comment>
<comment type="cofactor">
    <cofactor evidence="2">
        <name>Fe(3+)</name>
        <dbReference type="ChEBI" id="CHEBI:29034"/>
    </cofactor>
</comment>
<dbReference type="GO" id="GO:0005506">
    <property type="term" value="F:iron ion binding"/>
    <property type="evidence" value="ECO:0007669"/>
    <property type="project" value="InterPro"/>
</dbReference>
<dbReference type="InterPro" id="IPR024934">
    <property type="entry name" value="Rubredoxin-like_dom"/>
</dbReference>
<proteinExistence type="inferred from homology"/>
<dbReference type="SUPFAM" id="SSF50475">
    <property type="entry name" value="FMN-binding split barrel"/>
    <property type="match status" value="1"/>
</dbReference>
<dbReference type="Gene3D" id="2.30.110.10">
    <property type="entry name" value="Electron Transport, Fmn-binding Protein, Chain A"/>
    <property type="match status" value="1"/>
</dbReference>
<evidence type="ECO:0000256" key="5">
    <source>
        <dbReference type="ARBA" id="ARBA00022448"/>
    </source>
</evidence>
<evidence type="ECO:0000256" key="7">
    <source>
        <dbReference type="ARBA" id="ARBA00025633"/>
    </source>
</evidence>
<reference evidence="10" key="1">
    <citation type="submission" date="2021-01" db="EMBL/GenBank/DDBJ databases">
        <title>Genome public.</title>
        <authorList>
            <person name="Liu C."/>
            <person name="Sun Q."/>
        </authorList>
    </citation>
    <scope>NUCLEOTIDE SEQUENCE</scope>
    <source>
        <strain evidence="10">M6</strain>
    </source>
</reference>
<dbReference type="SMART" id="SM00849">
    <property type="entry name" value="Lactamase_B"/>
    <property type="match status" value="1"/>
</dbReference>
<dbReference type="InterPro" id="IPR001279">
    <property type="entry name" value="Metallo-B-lactamas"/>
</dbReference>
<evidence type="ECO:0000256" key="4">
    <source>
        <dbReference type="ARBA" id="ARBA00007121"/>
    </source>
</evidence>
<dbReference type="InterPro" id="IPR012349">
    <property type="entry name" value="Split_barrel_FMN-bd"/>
</dbReference>
<evidence type="ECO:0000313" key="11">
    <source>
        <dbReference type="Proteomes" id="UP000633365"/>
    </source>
</evidence>
<dbReference type="InterPro" id="IPR051285">
    <property type="entry name" value="NADH_oxidoreductase_modular"/>
</dbReference>
<protein>
    <submittedName>
        <fullName evidence="10">Flavin reductase</fullName>
    </submittedName>
</protein>
<dbReference type="Pfam" id="PF21349">
    <property type="entry name" value="RUBY_RBDX"/>
    <property type="match status" value="1"/>
</dbReference>
<keyword evidence="5" id="KW-0813">Transport</keyword>
<dbReference type="InterPro" id="IPR002563">
    <property type="entry name" value="Flavin_Rdtase-like_dom"/>
</dbReference>
<feature type="domain" description="Flavodoxin-like" evidence="8">
    <location>
        <begin position="244"/>
        <end position="384"/>
    </location>
</feature>
<keyword evidence="6" id="KW-0249">Electron transport</keyword>
<evidence type="ECO:0000256" key="1">
    <source>
        <dbReference type="ARBA" id="ARBA00001962"/>
    </source>
</evidence>
<evidence type="ECO:0000256" key="3">
    <source>
        <dbReference type="ARBA" id="ARBA00006098"/>
    </source>
</evidence>
<dbReference type="PANTHER" id="PTHR32145:SF20">
    <property type="entry name" value="FLAVOPROTEIN"/>
    <property type="match status" value="1"/>
</dbReference>
<comment type="cofactor">
    <cofactor evidence="1">
        <name>Fe cation</name>
        <dbReference type="ChEBI" id="CHEBI:24875"/>
    </cofactor>
</comment>
<dbReference type="InterPro" id="IPR026816">
    <property type="entry name" value="Flavodoxin_dom"/>
</dbReference>